<comment type="caution">
    <text evidence="7">The sequence shown here is derived from an EMBL/GenBank/DDBJ whole genome shotgun (WGS) entry which is preliminary data.</text>
</comment>
<feature type="domain" description="Cation efflux protein transmembrane" evidence="6">
    <location>
        <begin position="14"/>
        <end position="200"/>
    </location>
</feature>
<evidence type="ECO:0000256" key="3">
    <source>
        <dbReference type="ARBA" id="ARBA00022989"/>
    </source>
</evidence>
<dbReference type="EMBL" id="JAZHFS010000011">
    <property type="protein sequence ID" value="MEF2113161.1"/>
    <property type="molecule type" value="Genomic_DNA"/>
</dbReference>
<dbReference type="Pfam" id="PF01545">
    <property type="entry name" value="Cation_efflux"/>
    <property type="match status" value="1"/>
</dbReference>
<feature type="transmembrane region" description="Helical" evidence="5">
    <location>
        <begin position="12"/>
        <end position="37"/>
    </location>
</feature>
<name>A0ABU7UPI2_9CLOT</name>
<protein>
    <submittedName>
        <fullName evidence="7">Cation transporter</fullName>
    </submittedName>
</protein>
<dbReference type="InterPro" id="IPR027469">
    <property type="entry name" value="Cation_efflux_TMD_sf"/>
</dbReference>
<dbReference type="RefSeq" id="WP_301182948.1">
    <property type="nucleotide sequence ID" value="NZ_JAZHFS010000011.1"/>
</dbReference>
<dbReference type="SUPFAM" id="SSF161111">
    <property type="entry name" value="Cation efflux protein transmembrane domain-like"/>
    <property type="match status" value="1"/>
</dbReference>
<sequence>MKKRNYERILFFTKLSVLLNVIMAVGKILVGIFSLSFFLCINAFYNIAMGMAKTIFIKEYYDGKKEPDEEHPDGYGKGEYHCYYLGGIIVLISSIVYMVYCIRMFVSGDSVKYSMIVSLAIAVFTFTELGVSIQGAIVTRRDKEPVIEAIKLTNLASSMISLVLTQTAIMSFSYDGDASFYNGMSGMILGSASAILGLYMIIYIQRIMLGKNHASVLRKANKIAKKCAPGFFFEAIKYEDNGPSTRKIYVRTTEQYSEEFYEKVQYEIKSRLHIDVIRVL</sequence>
<comment type="subcellular location">
    <subcellularLocation>
        <location evidence="1">Membrane</location>
        <topology evidence="1">Multi-pass membrane protein</topology>
    </subcellularLocation>
</comment>
<evidence type="ECO:0000256" key="2">
    <source>
        <dbReference type="ARBA" id="ARBA00022692"/>
    </source>
</evidence>
<keyword evidence="8" id="KW-1185">Reference proteome</keyword>
<keyword evidence="3 5" id="KW-1133">Transmembrane helix</keyword>
<accession>A0ABU7UPI2</accession>
<gene>
    <name evidence="7" type="ORF">SJI18_12680</name>
</gene>
<organism evidence="7 8">
    <name type="scientific">Clostridium frigoriphilum</name>
    <dbReference type="NCBI Taxonomy" id="443253"/>
    <lineage>
        <taxon>Bacteria</taxon>
        <taxon>Bacillati</taxon>
        <taxon>Bacillota</taxon>
        <taxon>Clostridia</taxon>
        <taxon>Eubacteriales</taxon>
        <taxon>Clostridiaceae</taxon>
        <taxon>Clostridium</taxon>
    </lineage>
</organism>
<keyword evidence="4 5" id="KW-0472">Membrane</keyword>
<dbReference type="Gene3D" id="1.20.1510.10">
    <property type="entry name" value="Cation efflux protein transmembrane domain"/>
    <property type="match status" value="1"/>
</dbReference>
<evidence type="ECO:0000256" key="1">
    <source>
        <dbReference type="ARBA" id="ARBA00004141"/>
    </source>
</evidence>
<keyword evidence="2 5" id="KW-0812">Transmembrane</keyword>
<evidence type="ECO:0000256" key="5">
    <source>
        <dbReference type="SAM" id="Phobius"/>
    </source>
</evidence>
<feature type="transmembrane region" description="Helical" evidence="5">
    <location>
        <begin position="43"/>
        <end position="61"/>
    </location>
</feature>
<evidence type="ECO:0000313" key="7">
    <source>
        <dbReference type="EMBL" id="MEF2113161.1"/>
    </source>
</evidence>
<feature type="transmembrane region" description="Helical" evidence="5">
    <location>
        <begin position="180"/>
        <end position="204"/>
    </location>
</feature>
<dbReference type="InterPro" id="IPR058533">
    <property type="entry name" value="Cation_efflux_TM"/>
</dbReference>
<reference evidence="7 8" key="1">
    <citation type="submission" date="2023-11" db="EMBL/GenBank/DDBJ databases">
        <title>Draft genome sequence of a psychrophilic Clostridium strain from permafrost water brine.</title>
        <authorList>
            <person name="Shcherbakova V.A."/>
            <person name="Trubitsyn V.E."/>
            <person name="Zakharyuk A.G."/>
        </authorList>
    </citation>
    <scope>NUCLEOTIDE SEQUENCE [LARGE SCALE GENOMIC DNA]</scope>
    <source>
        <strain evidence="7 8">14F</strain>
    </source>
</reference>
<evidence type="ECO:0000256" key="4">
    <source>
        <dbReference type="ARBA" id="ARBA00023136"/>
    </source>
</evidence>
<feature type="transmembrane region" description="Helical" evidence="5">
    <location>
        <begin position="111"/>
        <end position="131"/>
    </location>
</feature>
<proteinExistence type="predicted"/>
<evidence type="ECO:0000313" key="8">
    <source>
        <dbReference type="Proteomes" id="UP001498469"/>
    </source>
</evidence>
<feature type="transmembrane region" description="Helical" evidence="5">
    <location>
        <begin position="82"/>
        <end position="105"/>
    </location>
</feature>
<evidence type="ECO:0000259" key="6">
    <source>
        <dbReference type="Pfam" id="PF01545"/>
    </source>
</evidence>
<dbReference type="Proteomes" id="UP001498469">
    <property type="component" value="Unassembled WGS sequence"/>
</dbReference>
<feature type="transmembrane region" description="Helical" evidence="5">
    <location>
        <begin position="152"/>
        <end position="174"/>
    </location>
</feature>